<protein>
    <submittedName>
        <fullName evidence="3">Uncharacterized protein</fullName>
    </submittedName>
</protein>
<dbReference type="AlphaFoldDB" id="A0A9W8YZJ8"/>
<name>A0A9W8YZJ8_9PEZI</name>
<dbReference type="EMBL" id="JAPEVB010000001">
    <property type="protein sequence ID" value="KAJ4396161.1"/>
    <property type="molecule type" value="Genomic_DNA"/>
</dbReference>
<evidence type="ECO:0000313" key="4">
    <source>
        <dbReference type="Proteomes" id="UP001140453"/>
    </source>
</evidence>
<evidence type="ECO:0000256" key="2">
    <source>
        <dbReference type="SAM" id="Phobius"/>
    </source>
</evidence>
<feature type="compositionally biased region" description="Basic and acidic residues" evidence="1">
    <location>
        <begin position="139"/>
        <end position="152"/>
    </location>
</feature>
<feature type="transmembrane region" description="Helical" evidence="2">
    <location>
        <begin position="221"/>
        <end position="240"/>
    </location>
</feature>
<comment type="caution">
    <text evidence="3">The sequence shown here is derived from an EMBL/GenBank/DDBJ whole genome shotgun (WGS) entry which is preliminary data.</text>
</comment>
<keyword evidence="2" id="KW-0472">Membrane</keyword>
<keyword evidence="4" id="KW-1185">Reference proteome</keyword>
<gene>
    <name evidence="3" type="ORF">N0V93_000380</name>
</gene>
<feature type="transmembrane region" description="Helical" evidence="2">
    <location>
        <begin position="195"/>
        <end position="215"/>
    </location>
</feature>
<keyword evidence="2" id="KW-1133">Transmembrane helix</keyword>
<reference evidence="3" key="1">
    <citation type="submission" date="2022-10" db="EMBL/GenBank/DDBJ databases">
        <title>Tapping the CABI collections for fungal endophytes: first genome assemblies for Collariella, Neodidymelliopsis, Ascochyta clinopodiicola, Didymella pomorum, Didymosphaeria variabile, Neocosmospora piperis and Neocucurbitaria cava.</title>
        <authorList>
            <person name="Hill R."/>
        </authorList>
    </citation>
    <scope>NUCLEOTIDE SEQUENCE</scope>
    <source>
        <strain evidence="3">IMI 355082</strain>
    </source>
</reference>
<sequence length="427" mass="46356">MPPATLLSTLPQLGNLLARNSTESLSISSTPVSQYLARQWRNPNDILSVLMLLGPDVVQTAVAQVAGRAVTPLAFSFGWAAYAFNALLATVGNGRLMPDATTPGSTLVIGAASGHIRTTYSWLLSKFLEDFNERIDREMEDEQAHPNPRDSKNTPLVPQSGLQKIVKPEWEALRVSVYEVDRSSPIAHGVPTLDWVWFSGVAVIIAQLILAMLPWVMDNDWVPFMIIASGNVLVLFGAWLPQWKEEKWSCPKNGGATVTVTQGNGSRNAIVILKSEGAGLDFEILAQGTRTLKPSAASRLVTAVLACLWVMLLVTVAGISQNTWWLLGIGLLGTIQNLVAAGSSRSPSALGLHLKHKETMRGASLAKVLKEVEERYLLVGSSLVNVFFPGSLRAKGDDLTFWQNAMKARMASNEYGSRVDVWDPLGS</sequence>
<accession>A0A9W8YZJ8</accession>
<evidence type="ECO:0000256" key="1">
    <source>
        <dbReference type="SAM" id="MobiDB-lite"/>
    </source>
</evidence>
<dbReference type="Proteomes" id="UP001140453">
    <property type="component" value="Unassembled WGS sequence"/>
</dbReference>
<evidence type="ECO:0000313" key="3">
    <source>
        <dbReference type="EMBL" id="KAJ4396161.1"/>
    </source>
</evidence>
<organism evidence="3 4">
    <name type="scientific">Gnomoniopsis smithogilvyi</name>
    <dbReference type="NCBI Taxonomy" id="1191159"/>
    <lineage>
        <taxon>Eukaryota</taxon>
        <taxon>Fungi</taxon>
        <taxon>Dikarya</taxon>
        <taxon>Ascomycota</taxon>
        <taxon>Pezizomycotina</taxon>
        <taxon>Sordariomycetes</taxon>
        <taxon>Sordariomycetidae</taxon>
        <taxon>Diaporthales</taxon>
        <taxon>Gnomoniaceae</taxon>
        <taxon>Gnomoniopsis</taxon>
    </lineage>
</organism>
<feature type="region of interest" description="Disordered" evidence="1">
    <location>
        <begin position="139"/>
        <end position="158"/>
    </location>
</feature>
<proteinExistence type="predicted"/>
<dbReference type="OrthoDB" id="1937642at2759"/>
<keyword evidence="2" id="KW-0812">Transmembrane</keyword>
<feature type="transmembrane region" description="Helical" evidence="2">
    <location>
        <begin position="300"/>
        <end position="319"/>
    </location>
</feature>